<evidence type="ECO:0000313" key="5">
    <source>
        <dbReference type="Proteomes" id="UP000004067"/>
    </source>
</evidence>
<dbReference type="AlphaFoldDB" id="F5RJS0"/>
<dbReference type="OrthoDB" id="9778236at2"/>
<dbReference type="Proteomes" id="UP000004067">
    <property type="component" value="Unassembled WGS sequence"/>
</dbReference>
<dbReference type="Pfam" id="PF25881">
    <property type="entry name" value="HH_YBHG"/>
    <property type="match status" value="1"/>
</dbReference>
<accession>F5RJS0</accession>
<sequence>MPAKGIRIGILLLALVLLVVFAYRAYVEQEGRAQLLTGTVEATRVEVGVKESGYIEELFLHEGMEVRAGDVAARIGRRDLMAARLRDEAALAHARTNLARTQSGSRAEDIRAAAERTRGARAAAERASADYARGTELLAEGAIAQQAFDALREARDTADANLHAREEEQRLLENGSRPEDIRMAEEDVRRQQAILAMDDSVIDDLTIRIPRNGIVLTKNYEAGEFVRAGASVATLIDPADIWIKVYVTTDALGGIHLGDPARVYIDGQAEPLHGIIAEISDAAEFTLRQSITKNERANLVFGVKVAVDNTMGILKPGMPADVELGAHHGT</sequence>
<dbReference type="InterPro" id="IPR059052">
    <property type="entry name" value="HH_YbhG-like"/>
</dbReference>
<organism evidence="4 5">
    <name type="scientific">Centipeda periodontii DSM 2778</name>
    <dbReference type="NCBI Taxonomy" id="888060"/>
    <lineage>
        <taxon>Bacteria</taxon>
        <taxon>Bacillati</taxon>
        <taxon>Bacillota</taxon>
        <taxon>Negativicutes</taxon>
        <taxon>Selenomonadales</taxon>
        <taxon>Selenomonadaceae</taxon>
        <taxon>Centipeda</taxon>
    </lineage>
</organism>
<name>F5RJS0_9FIRM</name>
<proteinExistence type="predicted"/>
<reference evidence="4 5" key="1">
    <citation type="submission" date="2011-04" db="EMBL/GenBank/DDBJ databases">
        <authorList>
            <person name="Muzny D."/>
            <person name="Qin X."/>
            <person name="Deng J."/>
            <person name="Jiang H."/>
            <person name="Liu Y."/>
            <person name="Qu J."/>
            <person name="Song X.-Z."/>
            <person name="Zhang L."/>
            <person name="Thornton R."/>
            <person name="Coyle M."/>
            <person name="Francisco L."/>
            <person name="Jackson L."/>
            <person name="Javaid M."/>
            <person name="Korchina V."/>
            <person name="Kovar C."/>
            <person name="Mata R."/>
            <person name="Mathew T."/>
            <person name="Ngo R."/>
            <person name="Nguyen L."/>
            <person name="Nguyen N."/>
            <person name="Okwuonu G."/>
            <person name="Ongeri F."/>
            <person name="Pham C."/>
            <person name="Simmons D."/>
            <person name="Wilczek-Boney K."/>
            <person name="Hale W."/>
            <person name="Jakkamsetti A."/>
            <person name="Pham P."/>
            <person name="Ruth R."/>
            <person name="San Lucas F."/>
            <person name="Warren J."/>
            <person name="Zhang J."/>
            <person name="Zhao Z."/>
            <person name="Zhou C."/>
            <person name="Zhu D."/>
            <person name="Lee S."/>
            <person name="Bess C."/>
            <person name="Blankenburg K."/>
            <person name="Forbes L."/>
            <person name="Fu Q."/>
            <person name="Gubbala S."/>
            <person name="Hirani K."/>
            <person name="Jayaseelan J.C."/>
            <person name="Lara F."/>
            <person name="Munidasa M."/>
            <person name="Palculict T."/>
            <person name="Patil S."/>
            <person name="Pu L.-L."/>
            <person name="Saada N."/>
            <person name="Tang L."/>
            <person name="Weissenberger G."/>
            <person name="Zhu Y."/>
            <person name="Hemphill L."/>
            <person name="Shang Y."/>
            <person name="Youmans B."/>
            <person name="Ayvaz T."/>
            <person name="Ross M."/>
            <person name="Santibanez J."/>
            <person name="Aqrawi P."/>
            <person name="Gross S."/>
            <person name="Joshi V."/>
            <person name="Fowler G."/>
            <person name="Nazareth L."/>
            <person name="Reid J."/>
            <person name="Worley K."/>
            <person name="Petrosino J."/>
            <person name="Highlander S."/>
            <person name="Gibbs R."/>
        </authorList>
    </citation>
    <scope>NUCLEOTIDE SEQUENCE [LARGE SCALE GENOMIC DNA]</scope>
    <source>
        <strain evidence="4 5">DSM 2778</strain>
    </source>
</reference>
<comment type="caution">
    <text evidence="4">The sequence shown here is derived from an EMBL/GenBank/DDBJ whole genome shotgun (WGS) entry which is preliminary data.</text>
</comment>
<dbReference type="InterPro" id="IPR050465">
    <property type="entry name" value="UPF0194_transport"/>
</dbReference>
<evidence type="ECO:0000259" key="3">
    <source>
        <dbReference type="Pfam" id="PF25881"/>
    </source>
</evidence>
<dbReference type="Gene3D" id="2.40.50.100">
    <property type="match status" value="1"/>
</dbReference>
<dbReference type="GO" id="GO:0030313">
    <property type="term" value="C:cell envelope"/>
    <property type="evidence" value="ECO:0007669"/>
    <property type="project" value="UniProtKB-SubCell"/>
</dbReference>
<dbReference type="SUPFAM" id="SSF111369">
    <property type="entry name" value="HlyD-like secretion proteins"/>
    <property type="match status" value="1"/>
</dbReference>
<feature type="domain" description="YbhG-like alpha-helical hairpin" evidence="3">
    <location>
        <begin position="83"/>
        <end position="204"/>
    </location>
</feature>
<evidence type="ECO:0000256" key="1">
    <source>
        <dbReference type="ARBA" id="ARBA00004196"/>
    </source>
</evidence>
<dbReference type="HOGENOM" id="CLU_018816_6_3_9"/>
<dbReference type="Gene3D" id="2.40.30.170">
    <property type="match status" value="1"/>
</dbReference>
<evidence type="ECO:0000256" key="2">
    <source>
        <dbReference type="ARBA" id="ARBA00023054"/>
    </source>
</evidence>
<dbReference type="eggNOG" id="COG0845">
    <property type="taxonomic scope" value="Bacteria"/>
</dbReference>
<dbReference type="PANTHER" id="PTHR32347:SF23">
    <property type="entry name" value="BLL5650 PROTEIN"/>
    <property type="match status" value="1"/>
</dbReference>
<keyword evidence="2" id="KW-0175">Coiled coil</keyword>
<protein>
    <submittedName>
        <fullName evidence="4">Secretion protein HlyD</fullName>
    </submittedName>
</protein>
<gene>
    <name evidence="4" type="primary">hlyD</name>
    <name evidence="4" type="ORF">HMPREF9081_0505</name>
</gene>
<evidence type="ECO:0000313" key="4">
    <source>
        <dbReference type="EMBL" id="EGK61556.1"/>
    </source>
</evidence>
<dbReference type="RefSeq" id="WP_006305346.1">
    <property type="nucleotide sequence ID" value="NZ_GL892076.1"/>
</dbReference>
<dbReference type="PANTHER" id="PTHR32347">
    <property type="entry name" value="EFFLUX SYSTEM COMPONENT YKNX-RELATED"/>
    <property type="match status" value="1"/>
</dbReference>
<dbReference type="STRING" id="888060.HMPREF9081_0505"/>
<comment type="subcellular location">
    <subcellularLocation>
        <location evidence="1">Cell envelope</location>
    </subcellularLocation>
</comment>
<dbReference type="EMBL" id="AFHQ01000016">
    <property type="protein sequence ID" value="EGK61556.1"/>
    <property type="molecule type" value="Genomic_DNA"/>
</dbReference>
<keyword evidence="5" id="KW-1185">Reference proteome</keyword>